<dbReference type="InterPro" id="IPR001387">
    <property type="entry name" value="Cro/C1-type_HTH"/>
</dbReference>
<keyword evidence="4 7" id="KW-0731">Sigma factor</keyword>
<dbReference type="InterPro" id="IPR007627">
    <property type="entry name" value="RNA_pol_sigma70_r2"/>
</dbReference>
<dbReference type="EMBL" id="AP027924">
    <property type="protein sequence ID" value="BED92280.1"/>
    <property type="molecule type" value="Genomic_DNA"/>
</dbReference>
<evidence type="ECO:0000256" key="3">
    <source>
        <dbReference type="ARBA" id="ARBA00023015"/>
    </source>
</evidence>
<dbReference type="InterPro" id="IPR013324">
    <property type="entry name" value="RNA_pol_sigma_r3/r4-like"/>
</dbReference>
<sequence>MLNFLNECLKNIIFLALHVLNPNVFPKILSKKEEEQYISLLEKKNTSARNKLIEHNLRLVAHIVKKFQNNYEENEDLISIGTVGLIKGINTFNAKKGIKLSSYISRCIENEILMHFRFVKKISLDVSINEPFDSCKNGNSVSLIDTLTNDATDFDKIVVKMNFQKLKKYIDKNLGRRERTIIKLRYGWQDSEPLTQQQVAQKLNISRSYVSRIEKKTLSDLKKIF</sequence>
<dbReference type="GO" id="GO:0016987">
    <property type="term" value="F:sigma factor activity"/>
    <property type="evidence" value="ECO:0007669"/>
    <property type="project" value="UniProtKB-KW"/>
</dbReference>
<protein>
    <recommendedName>
        <fullName evidence="7">RNA polymerase sigma factor</fullName>
    </recommendedName>
</protein>
<dbReference type="PANTHER" id="PTHR30376:SF3">
    <property type="entry name" value="RNA POLYMERASE SIGMA FACTOR RPOH"/>
    <property type="match status" value="1"/>
</dbReference>
<dbReference type="Pfam" id="PF04542">
    <property type="entry name" value="Sigma70_r2"/>
    <property type="match status" value="1"/>
</dbReference>
<dbReference type="InterPro" id="IPR036388">
    <property type="entry name" value="WH-like_DNA-bd_sf"/>
</dbReference>
<proteinExistence type="inferred from homology"/>
<dbReference type="CDD" id="cd06171">
    <property type="entry name" value="Sigma70_r4"/>
    <property type="match status" value="1"/>
</dbReference>
<name>A0AA48L162_9FIRM</name>
<dbReference type="PRINTS" id="PR00046">
    <property type="entry name" value="SIGMA70FCT"/>
</dbReference>
<reference evidence="9" key="1">
    <citation type="journal article" date="2023" name="ISME J.">
        <title>Emergence of putative energy parasites within Clostridia revealed by genome analysis of a novel endosymbiotic clade.</title>
        <authorList>
            <person name="Takahashi K."/>
            <person name="Kuwahara H."/>
            <person name="Horikawa Y."/>
            <person name="Izawa K."/>
            <person name="Kato D."/>
            <person name="Inagaki T."/>
            <person name="Yuki M."/>
            <person name="Ohkuma M."/>
            <person name="Hongoh Y."/>
        </authorList>
    </citation>
    <scope>NUCLEOTIDE SEQUENCE</scope>
    <source>
        <strain evidence="9">CfP3-15</strain>
    </source>
</reference>
<dbReference type="InterPro" id="IPR007630">
    <property type="entry name" value="RNA_pol_sigma70_r4"/>
</dbReference>
<gene>
    <name evidence="9" type="ORF">CfP315_0894</name>
</gene>
<dbReference type="NCBIfam" id="NF004471">
    <property type="entry name" value="PRK05803.1"/>
    <property type="match status" value="1"/>
</dbReference>
<dbReference type="PROSITE" id="PS00716">
    <property type="entry name" value="SIGMA70_2"/>
    <property type="match status" value="1"/>
</dbReference>
<dbReference type="GO" id="GO:0030435">
    <property type="term" value="P:sporulation resulting in formation of a cellular spore"/>
    <property type="evidence" value="ECO:0007669"/>
    <property type="project" value="UniProtKB-KW"/>
</dbReference>
<comment type="similarity">
    <text evidence="1 7">Belongs to the sigma-70 factor family.</text>
</comment>
<dbReference type="InterPro" id="IPR013325">
    <property type="entry name" value="RNA_pol_sigma_r2"/>
</dbReference>
<evidence type="ECO:0000256" key="4">
    <source>
        <dbReference type="ARBA" id="ARBA00023082"/>
    </source>
</evidence>
<dbReference type="AlphaFoldDB" id="A0AA48L162"/>
<evidence type="ECO:0000256" key="2">
    <source>
        <dbReference type="ARBA" id="ARBA00022969"/>
    </source>
</evidence>
<dbReference type="SUPFAM" id="SSF88946">
    <property type="entry name" value="Sigma2 domain of RNA polymerase sigma factors"/>
    <property type="match status" value="1"/>
</dbReference>
<evidence type="ECO:0000256" key="6">
    <source>
        <dbReference type="ARBA" id="ARBA00023163"/>
    </source>
</evidence>
<dbReference type="GO" id="GO:0003677">
    <property type="term" value="F:DNA binding"/>
    <property type="evidence" value="ECO:0007669"/>
    <property type="project" value="UniProtKB-KW"/>
</dbReference>
<evidence type="ECO:0000256" key="7">
    <source>
        <dbReference type="RuleBase" id="RU362124"/>
    </source>
</evidence>
<dbReference type="Gene3D" id="1.10.10.10">
    <property type="entry name" value="Winged helix-like DNA-binding domain superfamily/Winged helix DNA-binding domain"/>
    <property type="match status" value="1"/>
</dbReference>
<comment type="function">
    <text evidence="7">Sigma factors are initiation factors that promote the attachment of RNA polymerase to specific initiation sites and are then released.</text>
</comment>
<keyword evidence="5 7" id="KW-0238">DNA-binding</keyword>
<dbReference type="Gene3D" id="1.20.120.1810">
    <property type="match status" value="1"/>
</dbReference>
<evidence type="ECO:0000259" key="8">
    <source>
        <dbReference type="PROSITE" id="PS50943"/>
    </source>
</evidence>
<keyword evidence="3 7" id="KW-0805">Transcription regulation</keyword>
<dbReference type="PROSITE" id="PS00715">
    <property type="entry name" value="SIGMA70_1"/>
    <property type="match status" value="1"/>
</dbReference>
<dbReference type="NCBIfam" id="TIGR02937">
    <property type="entry name" value="sigma70-ECF"/>
    <property type="match status" value="1"/>
</dbReference>
<dbReference type="GO" id="GO:0006352">
    <property type="term" value="P:DNA-templated transcription initiation"/>
    <property type="evidence" value="ECO:0007669"/>
    <property type="project" value="InterPro"/>
</dbReference>
<dbReference type="PROSITE" id="PS50943">
    <property type="entry name" value="HTH_CROC1"/>
    <property type="match status" value="1"/>
</dbReference>
<organism evidence="9">
    <name type="scientific">Candidatus Improbicoccus pseudotrichonymphae</name>
    <dbReference type="NCBI Taxonomy" id="3033792"/>
    <lineage>
        <taxon>Bacteria</taxon>
        <taxon>Bacillati</taxon>
        <taxon>Bacillota</taxon>
        <taxon>Clostridia</taxon>
        <taxon>Candidatus Improbicoccus</taxon>
    </lineage>
</organism>
<dbReference type="PIRSF" id="PIRSF000770">
    <property type="entry name" value="RNA_pol_sigma-SigE/K"/>
    <property type="match status" value="1"/>
</dbReference>
<accession>A0AA48L162</accession>
<evidence type="ECO:0000256" key="5">
    <source>
        <dbReference type="ARBA" id="ARBA00023125"/>
    </source>
</evidence>
<evidence type="ECO:0000256" key="1">
    <source>
        <dbReference type="ARBA" id="ARBA00007788"/>
    </source>
</evidence>
<keyword evidence="2" id="KW-0749">Sporulation</keyword>
<dbReference type="InterPro" id="IPR050813">
    <property type="entry name" value="Sigma-70_Factor"/>
</dbReference>
<evidence type="ECO:0000313" key="9">
    <source>
        <dbReference type="EMBL" id="BED92280.1"/>
    </source>
</evidence>
<dbReference type="Pfam" id="PF04545">
    <property type="entry name" value="Sigma70_r4"/>
    <property type="match status" value="1"/>
</dbReference>
<dbReference type="PANTHER" id="PTHR30376">
    <property type="entry name" value="SIGMA FACTOR RPOH HEAT SHOCK RELATED"/>
    <property type="match status" value="1"/>
</dbReference>
<feature type="domain" description="HTH cro/C1-type" evidence="8">
    <location>
        <begin position="194"/>
        <end position="215"/>
    </location>
</feature>
<dbReference type="InterPro" id="IPR014284">
    <property type="entry name" value="RNA_pol_sigma-70_dom"/>
</dbReference>
<dbReference type="SUPFAM" id="SSF88659">
    <property type="entry name" value="Sigma3 and sigma4 domains of RNA polymerase sigma factors"/>
    <property type="match status" value="1"/>
</dbReference>
<dbReference type="InterPro" id="IPR000943">
    <property type="entry name" value="RNA_pol_sigma70"/>
</dbReference>
<keyword evidence="6 7" id="KW-0804">Transcription</keyword>
<dbReference type="KEGG" id="ips:CfP315_0894"/>
<dbReference type="Proteomes" id="UP001337580">
    <property type="component" value="Chromosome"/>
</dbReference>